<keyword evidence="2" id="KW-0689">Ribosomal protein</keyword>
<dbReference type="SUPFAM" id="SSF50104">
    <property type="entry name" value="Translation proteins SH3-like domain"/>
    <property type="match status" value="1"/>
</dbReference>
<evidence type="ECO:0000313" key="5">
    <source>
        <dbReference type="EMBL" id="KXS16643.1"/>
    </source>
</evidence>
<dbReference type="Gene3D" id="2.30.30.790">
    <property type="match status" value="1"/>
</dbReference>
<evidence type="ECO:0000256" key="1">
    <source>
        <dbReference type="ARBA" id="ARBA00005781"/>
    </source>
</evidence>
<dbReference type="Pfam" id="PF01245">
    <property type="entry name" value="Ribosomal_L19"/>
    <property type="match status" value="1"/>
</dbReference>
<feature type="compositionally biased region" description="Low complexity" evidence="4">
    <location>
        <begin position="48"/>
        <end position="64"/>
    </location>
</feature>
<feature type="region of interest" description="Disordered" evidence="4">
    <location>
        <begin position="34"/>
        <end position="66"/>
    </location>
</feature>
<dbReference type="InterPro" id="IPR008991">
    <property type="entry name" value="Translation_prot_SH3-like_sf"/>
</dbReference>
<dbReference type="Proteomes" id="UP000070544">
    <property type="component" value="Unassembled WGS sequence"/>
</dbReference>
<sequence length="236" mass="25623">MRGSIARTITPLTARPLFPSSLATNVPSFVAPPLTRAQSKSSKKGAAKVKSVSSSDKSANAAPIPVLPLPPSPEPIRLLNKSIRRTVDLDFRKRYDPPITPGPGDLPNLPSRMDLFSRSHPDRITPGSIVLVEQAQSVTRPARTTFAGVVIAINRNGLATNFTVRNTVLKTGVEMTFPAFSPLVTKITVLEKGTGYRRAKLYYLRDRPKAFERVEDVKKRASIAAAARAKLAAQSE</sequence>
<dbReference type="PRINTS" id="PR00061">
    <property type="entry name" value="RIBOSOMALL19"/>
</dbReference>
<gene>
    <name evidence="5" type="ORF">M427DRAFT_154317</name>
</gene>
<dbReference type="EMBL" id="KQ965751">
    <property type="protein sequence ID" value="KXS16643.1"/>
    <property type="molecule type" value="Genomic_DNA"/>
</dbReference>
<name>A0A139AJI6_GONPJ</name>
<accession>A0A139AJI6</accession>
<evidence type="ECO:0000256" key="3">
    <source>
        <dbReference type="ARBA" id="ARBA00023274"/>
    </source>
</evidence>
<dbReference type="InterPro" id="IPR001857">
    <property type="entry name" value="Ribosomal_bL19"/>
</dbReference>
<evidence type="ECO:0000256" key="2">
    <source>
        <dbReference type="ARBA" id="ARBA00022980"/>
    </source>
</evidence>
<organism evidence="5 6">
    <name type="scientific">Gonapodya prolifera (strain JEL478)</name>
    <name type="common">Monoblepharis prolifera</name>
    <dbReference type="NCBI Taxonomy" id="1344416"/>
    <lineage>
        <taxon>Eukaryota</taxon>
        <taxon>Fungi</taxon>
        <taxon>Fungi incertae sedis</taxon>
        <taxon>Chytridiomycota</taxon>
        <taxon>Chytridiomycota incertae sedis</taxon>
        <taxon>Monoblepharidomycetes</taxon>
        <taxon>Monoblepharidales</taxon>
        <taxon>Gonapodyaceae</taxon>
        <taxon>Gonapodya</taxon>
    </lineage>
</organism>
<reference evidence="5 6" key="1">
    <citation type="journal article" date="2015" name="Genome Biol. Evol.">
        <title>Phylogenomic analyses indicate that early fungi evolved digesting cell walls of algal ancestors of land plants.</title>
        <authorList>
            <person name="Chang Y."/>
            <person name="Wang S."/>
            <person name="Sekimoto S."/>
            <person name="Aerts A.L."/>
            <person name="Choi C."/>
            <person name="Clum A."/>
            <person name="LaButti K.M."/>
            <person name="Lindquist E.A."/>
            <person name="Yee Ngan C."/>
            <person name="Ohm R.A."/>
            <person name="Salamov A.A."/>
            <person name="Grigoriev I.V."/>
            <person name="Spatafora J.W."/>
            <person name="Berbee M.L."/>
        </authorList>
    </citation>
    <scope>NUCLEOTIDE SEQUENCE [LARGE SCALE GENOMIC DNA]</scope>
    <source>
        <strain evidence="5 6">JEL478</strain>
    </source>
</reference>
<dbReference type="AlphaFoldDB" id="A0A139AJI6"/>
<evidence type="ECO:0000313" key="6">
    <source>
        <dbReference type="Proteomes" id="UP000070544"/>
    </source>
</evidence>
<protein>
    <recommendedName>
        <fullName evidence="7">Ribosomal protein L19</fullName>
    </recommendedName>
</protein>
<keyword evidence="6" id="KW-1185">Reference proteome</keyword>
<dbReference type="OMA" id="EMWYKLY"/>
<dbReference type="GO" id="GO:0005762">
    <property type="term" value="C:mitochondrial large ribosomal subunit"/>
    <property type="evidence" value="ECO:0007669"/>
    <property type="project" value="TreeGrafter"/>
</dbReference>
<dbReference type="PANTHER" id="PTHR15680:SF9">
    <property type="entry name" value="LARGE RIBOSOMAL SUBUNIT PROTEIN BL19M"/>
    <property type="match status" value="1"/>
</dbReference>
<dbReference type="InterPro" id="IPR038657">
    <property type="entry name" value="Ribosomal_bL19_sf"/>
</dbReference>
<evidence type="ECO:0000256" key="4">
    <source>
        <dbReference type="SAM" id="MobiDB-lite"/>
    </source>
</evidence>
<dbReference type="OrthoDB" id="432645at2759"/>
<keyword evidence="3" id="KW-0687">Ribonucleoprotein</keyword>
<dbReference type="STRING" id="1344416.A0A139AJI6"/>
<dbReference type="GO" id="GO:0006412">
    <property type="term" value="P:translation"/>
    <property type="evidence" value="ECO:0007669"/>
    <property type="project" value="InterPro"/>
</dbReference>
<dbReference type="PANTHER" id="PTHR15680">
    <property type="entry name" value="RIBOSOMAL PROTEIN L19"/>
    <property type="match status" value="1"/>
</dbReference>
<dbReference type="GO" id="GO:0003735">
    <property type="term" value="F:structural constituent of ribosome"/>
    <property type="evidence" value="ECO:0007669"/>
    <property type="project" value="InterPro"/>
</dbReference>
<comment type="similarity">
    <text evidence="1">Belongs to the bacterial ribosomal protein bL19 family.</text>
</comment>
<proteinExistence type="inferred from homology"/>
<evidence type="ECO:0008006" key="7">
    <source>
        <dbReference type="Google" id="ProtNLM"/>
    </source>
</evidence>